<protein>
    <submittedName>
        <fullName evidence="1">Uncharacterized protein</fullName>
    </submittedName>
</protein>
<gene>
    <name evidence="1" type="ORF">B9J98_02470</name>
</gene>
<dbReference type="AlphaFoldDB" id="A0A2R7Y8F8"/>
<sequence length="33" mass="3568">MAGLASWIAFTFVHLKFFGLGPTLDVGILSRDS</sequence>
<evidence type="ECO:0000313" key="1">
    <source>
        <dbReference type="EMBL" id="PUA33820.1"/>
    </source>
</evidence>
<evidence type="ECO:0000313" key="2">
    <source>
        <dbReference type="Proteomes" id="UP000244066"/>
    </source>
</evidence>
<name>A0A2R7Y8F8_9ARCH</name>
<reference evidence="1 2" key="1">
    <citation type="submission" date="2017-04" db="EMBL/GenBank/DDBJ databases">
        <title>Draft Aigarchaeota genome from a New Zealand hot spring.</title>
        <authorList>
            <person name="Reysenbach A.-L."/>
            <person name="Donaho J.A."/>
            <person name="Gerhart J."/>
            <person name="Kelley J.F."/>
            <person name="Kouba K."/>
            <person name="Podar M."/>
            <person name="Stott M."/>
        </authorList>
    </citation>
    <scope>NUCLEOTIDE SEQUENCE [LARGE SCALE GENOMIC DNA]</scope>
    <source>
        <strain evidence="1">NZ13_MG1</strain>
    </source>
</reference>
<proteinExistence type="predicted"/>
<accession>A0A2R7Y8F8</accession>
<dbReference type="Proteomes" id="UP000244066">
    <property type="component" value="Unassembled WGS sequence"/>
</dbReference>
<dbReference type="EMBL" id="NDWU01000004">
    <property type="protein sequence ID" value="PUA33820.1"/>
    <property type="molecule type" value="Genomic_DNA"/>
</dbReference>
<organism evidence="1 2">
    <name type="scientific">Candidatus Terraquivivens tikiterensis</name>
    <dbReference type="NCBI Taxonomy" id="1980982"/>
    <lineage>
        <taxon>Archaea</taxon>
        <taxon>Nitrososphaerota</taxon>
        <taxon>Candidatus Wolframiiraptoraceae</taxon>
        <taxon>Candidatus Terraquivivens</taxon>
    </lineage>
</organism>
<comment type="caution">
    <text evidence="1">The sequence shown here is derived from an EMBL/GenBank/DDBJ whole genome shotgun (WGS) entry which is preliminary data.</text>
</comment>